<dbReference type="RefSeq" id="WP_344668639.1">
    <property type="nucleotide sequence ID" value="NZ_BAAAQN010000038.1"/>
</dbReference>
<proteinExistence type="predicted"/>
<dbReference type="Proteomes" id="UP001500751">
    <property type="component" value="Unassembled WGS sequence"/>
</dbReference>
<evidence type="ECO:0000313" key="7">
    <source>
        <dbReference type="EMBL" id="GAA2044910.1"/>
    </source>
</evidence>
<feature type="domain" description="UvrD-like helicase ATP-binding" evidence="6">
    <location>
        <begin position="193"/>
        <end position="612"/>
    </location>
</feature>
<dbReference type="PANTHER" id="PTHR11070">
    <property type="entry name" value="UVRD / RECB / PCRA DNA HELICASE FAMILY MEMBER"/>
    <property type="match status" value="1"/>
</dbReference>
<keyword evidence="4 5" id="KW-0067">ATP-binding</keyword>
<gene>
    <name evidence="7" type="ORF">GCM10009839_55870</name>
</gene>
<protein>
    <submittedName>
        <fullName evidence="7">AAA family ATPase</fullName>
    </submittedName>
</protein>
<dbReference type="PROSITE" id="PS51198">
    <property type="entry name" value="UVRD_HELICASE_ATP_BIND"/>
    <property type="match status" value="1"/>
</dbReference>
<evidence type="ECO:0000256" key="3">
    <source>
        <dbReference type="ARBA" id="ARBA00022806"/>
    </source>
</evidence>
<comment type="caution">
    <text evidence="7">The sequence shown here is derived from an EMBL/GenBank/DDBJ whole genome shotgun (WGS) entry which is preliminary data.</text>
</comment>
<evidence type="ECO:0000256" key="4">
    <source>
        <dbReference type="ARBA" id="ARBA00022840"/>
    </source>
</evidence>
<dbReference type="SUPFAM" id="SSF52540">
    <property type="entry name" value="P-loop containing nucleoside triphosphate hydrolases"/>
    <property type="match status" value="1"/>
</dbReference>
<sequence>MSPQQDGSAHVKEREVEVEQAAVDAAYARLAQMREQAARRVRDSYKVAQGGTYSALVDRDVQVMEAAIWERSLDNAYNELVFGRLDLKPETPGGELETYRIGRLGVRTEELEPLVVDWRAPAAAAFYQAAPEDPKGVVRRRVLHCRGDRVLDIEDDLLDPDSAPEGLPVVGDGAFIAALSRTRTGRMRDIVATIQREQDLVIRAPADISVVVTGGPGTGKTAVALHRVAWLLFQHRRRFGSRGVLVVGPNRRFTEYIERVLPSLGEGGAALRSLGDVVNGFEASRHEDPARAKLKGSPRMVRVLRKVANDAPWGAPKDVRLVYQGTFFTLEAAQLAALRERMLRGSRRPNAVRADVIRSLQEAAWTAYQDAKRAAGDASPYDEYPDLFEDDKRTFISELRAERPFADFVTAWWPQRTPLEVLRSLGDPAYLAEVSQGVLAAADARLLAESWRAVTETGGGLSYSDVALLDELDSLLGEGPRSNRAAAAANPYVVDGVNMLTGEEVDDGSDPESGGFRELSTFGDRAARRGAYVEEPDPDEFGHIVVDEAQDLSPMQWRMLARRGRHATWTVVADEAQSSWEDLDEARRSMELALGTSRERRRFELTTNYRNPVEIADYAATLLHRFLPDAPLPRAVRSTGRLPEFLTAAEAELPAVVGPAALRLAGEVEGTVGVIVPMTRLGAFGLDGLPERVQVLGALESKGLEFDAVVLVDPDLIASESPMGPRTHYVTATRATQALVTVSVE</sequence>
<dbReference type="PANTHER" id="PTHR11070:SF45">
    <property type="entry name" value="DNA 3'-5' HELICASE"/>
    <property type="match status" value="1"/>
</dbReference>
<dbReference type="InterPro" id="IPR027417">
    <property type="entry name" value="P-loop_NTPase"/>
</dbReference>
<keyword evidence="1 5" id="KW-0547">Nucleotide-binding</keyword>
<dbReference type="InterPro" id="IPR014016">
    <property type="entry name" value="UvrD-like_ATP-bd"/>
</dbReference>
<evidence type="ECO:0000313" key="8">
    <source>
        <dbReference type="Proteomes" id="UP001500751"/>
    </source>
</evidence>
<organism evidence="7 8">
    <name type="scientific">Catenulispora yoronensis</name>
    <dbReference type="NCBI Taxonomy" id="450799"/>
    <lineage>
        <taxon>Bacteria</taxon>
        <taxon>Bacillati</taxon>
        <taxon>Actinomycetota</taxon>
        <taxon>Actinomycetes</taxon>
        <taxon>Catenulisporales</taxon>
        <taxon>Catenulisporaceae</taxon>
        <taxon>Catenulispora</taxon>
    </lineage>
</organism>
<accession>A0ABN2UXF5</accession>
<feature type="binding site" evidence="5">
    <location>
        <begin position="214"/>
        <end position="221"/>
    </location>
    <ligand>
        <name>ATP</name>
        <dbReference type="ChEBI" id="CHEBI:30616"/>
    </ligand>
</feature>
<evidence type="ECO:0000256" key="2">
    <source>
        <dbReference type="ARBA" id="ARBA00022801"/>
    </source>
</evidence>
<dbReference type="InterPro" id="IPR000212">
    <property type="entry name" value="DNA_helicase_UvrD/REP"/>
</dbReference>
<dbReference type="EMBL" id="BAAAQN010000038">
    <property type="protein sequence ID" value="GAA2044910.1"/>
    <property type="molecule type" value="Genomic_DNA"/>
</dbReference>
<evidence type="ECO:0000256" key="5">
    <source>
        <dbReference type="PROSITE-ProRule" id="PRU00560"/>
    </source>
</evidence>
<reference evidence="7 8" key="1">
    <citation type="journal article" date="2019" name="Int. J. Syst. Evol. Microbiol.">
        <title>The Global Catalogue of Microorganisms (GCM) 10K type strain sequencing project: providing services to taxonomists for standard genome sequencing and annotation.</title>
        <authorList>
            <consortium name="The Broad Institute Genomics Platform"/>
            <consortium name="The Broad Institute Genome Sequencing Center for Infectious Disease"/>
            <person name="Wu L."/>
            <person name="Ma J."/>
        </authorList>
    </citation>
    <scope>NUCLEOTIDE SEQUENCE [LARGE SCALE GENOMIC DNA]</scope>
    <source>
        <strain evidence="7 8">JCM 16014</strain>
    </source>
</reference>
<evidence type="ECO:0000256" key="1">
    <source>
        <dbReference type="ARBA" id="ARBA00022741"/>
    </source>
</evidence>
<keyword evidence="8" id="KW-1185">Reference proteome</keyword>
<keyword evidence="3 5" id="KW-0347">Helicase</keyword>
<keyword evidence="2 5" id="KW-0378">Hydrolase</keyword>
<dbReference type="Gene3D" id="3.40.50.300">
    <property type="entry name" value="P-loop containing nucleotide triphosphate hydrolases"/>
    <property type="match status" value="3"/>
</dbReference>
<evidence type="ECO:0000259" key="6">
    <source>
        <dbReference type="PROSITE" id="PS51198"/>
    </source>
</evidence>
<name>A0ABN2UXF5_9ACTN</name>